<name>A0A1C2DH35_9PSED</name>
<proteinExistence type="predicted"/>
<evidence type="ECO:0000313" key="1">
    <source>
        <dbReference type="EMBL" id="OCX14078.1"/>
    </source>
</evidence>
<protein>
    <submittedName>
        <fullName evidence="1">Uncharacterized protein</fullName>
    </submittedName>
</protein>
<gene>
    <name evidence="1" type="ORF">BBI10_21250</name>
</gene>
<comment type="caution">
    <text evidence="1">The sequence shown here is derived from an EMBL/GenBank/DDBJ whole genome shotgun (WGS) entry which is preliminary data.</text>
</comment>
<reference evidence="1 2" key="1">
    <citation type="submission" date="2016-08" db="EMBL/GenBank/DDBJ databases">
        <title>Whole genome sequence of Pseudomonas graminis strain UASWS1507, a potential biological control agent for agriculture.</title>
        <authorList>
            <person name="Crovadore J."/>
            <person name="Calmin G."/>
            <person name="Chablais R."/>
            <person name="Cochard B."/>
            <person name="Lefort F."/>
        </authorList>
    </citation>
    <scope>NUCLEOTIDE SEQUENCE [LARGE SCALE GENOMIC DNA]</scope>
    <source>
        <strain evidence="1 2">UASWS1507</strain>
    </source>
</reference>
<dbReference type="OrthoDB" id="6847726at2"/>
<accession>A0A1C2DH35</accession>
<dbReference type="AlphaFoldDB" id="A0A1C2DH35"/>
<dbReference type="RefSeq" id="WP_065991583.1">
    <property type="nucleotide sequence ID" value="NZ_MDEN01000068.1"/>
</dbReference>
<dbReference type="Proteomes" id="UP000095143">
    <property type="component" value="Unassembled WGS sequence"/>
</dbReference>
<evidence type="ECO:0000313" key="2">
    <source>
        <dbReference type="Proteomes" id="UP000095143"/>
    </source>
</evidence>
<sequence>MNLLTAARYLQGDQPNPKASSFSALLIIITVFASLSGCALDYELHPDTEGERVTMTLKASEGLFPPPMAVGYLSTICENVYEGPDVFGSIREQRVAFKRRGEGDFYDADFAVDGGGMCRWRVAYVKFGVRPQWPERIGEGAVVGTGGDVLVVFQHNNPDFPSEGVKNVVGTHLDIKNNCYPWLKDVLKKDYVKRLNLVGEAVPYQTYLAPQVRNINAEAVLHAKYVVTSEQPEFKGIGLHPAFIYPDGTSGPDDSDTPDFPTLEAIRLNAEARL</sequence>
<dbReference type="EMBL" id="MDEN01000068">
    <property type="protein sequence ID" value="OCX14078.1"/>
    <property type="molecule type" value="Genomic_DNA"/>
</dbReference>
<organism evidence="1 2">
    <name type="scientific">Pseudomonas graminis</name>
    <dbReference type="NCBI Taxonomy" id="158627"/>
    <lineage>
        <taxon>Bacteria</taxon>
        <taxon>Pseudomonadati</taxon>
        <taxon>Pseudomonadota</taxon>
        <taxon>Gammaproteobacteria</taxon>
        <taxon>Pseudomonadales</taxon>
        <taxon>Pseudomonadaceae</taxon>
        <taxon>Pseudomonas</taxon>
    </lineage>
</organism>